<reference evidence="1 2" key="1">
    <citation type="submission" date="2018-08" db="EMBL/GenBank/DDBJ databases">
        <title>Chitinophaga sp. K20C18050901, a novel bacterium isolated from forest soil.</title>
        <authorList>
            <person name="Wang C."/>
        </authorList>
    </citation>
    <scope>NUCLEOTIDE SEQUENCE [LARGE SCALE GENOMIC DNA]</scope>
    <source>
        <strain evidence="1 2">K20C18050901</strain>
    </source>
</reference>
<comment type="caution">
    <text evidence="1">The sequence shown here is derived from an EMBL/GenBank/DDBJ whole genome shotgun (WGS) entry which is preliminary data.</text>
</comment>
<protein>
    <submittedName>
        <fullName evidence="1">Uncharacterized protein</fullName>
    </submittedName>
</protein>
<dbReference type="Proteomes" id="UP000261174">
    <property type="component" value="Unassembled WGS sequence"/>
</dbReference>
<keyword evidence="2" id="KW-1185">Reference proteome</keyword>
<evidence type="ECO:0000313" key="2">
    <source>
        <dbReference type="Proteomes" id="UP000261174"/>
    </source>
</evidence>
<dbReference type="EMBL" id="QTJV01000036">
    <property type="protein sequence ID" value="RFM29200.1"/>
    <property type="molecule type" value="Genomic_DNA"/>
</dbReference>
<proteinExistence type="predicted"/>
<organism evidence="1 2">
    <name type="scientific">Chitinophaga silvisoli</name>
    <dbReference type="NCBI Taxonomy" id="2291814"/>
    <lineage>
        <taxon>Bacteria</taxon>
        <taxon>Pseudomonadati</taxon>
        <taxon>Bacteroidota</taxon>
        <taxon>Chitinophagia</taxon>
        <taxon>Chitinophagales</taxon>
        <taxon>Chitinophagaceae</taxon>
        <taxon>Chitinophaga</taxon>
    </lineage>
</organism>
<dbReference type="AlphaFoldDB" id="A0A3E1NMP0"/>
<dbReference type="OrthoDB" id="1040686at2"/>
<evidence type="ECO:0000313" key="1">
    <source>
        <dbReference type="EMBL" id="RFM29200.1"/>
    </source>
</evidence>
<accession>A0A3E1NMP0</accession>
<sequence length="217" mass="24384">MNFNLVEMYNGLLRFNKHILNELAEGLKHLPNLDGVSKGDSLIINEQGNPAWGSAAFIPTFENAAYGIEWTKDDNDIIRIGNAKFHRELPIQNRLKGCVYNEKKISYFLNPTGWAKPLENGLIPPLDGSDGDVGVRVPEFYMCVKDTGTKYQLWISDFNIDGTFTRVHPFIISHTKTMTRTREDGKEEVFSACIKPDDTRYLGGNKNSSVAAIKLQG</sequence>
<dbReference type="RefSeq" id="WP_147320156.1">
    <property type="nucleotide sequence ID" value="NZ_QTJV01000036.1"/>
</dbReference>
<gene>
    <name evidence="1" type="ORF">DXN04_33910</name>
</gene>
<name>A0A3E1NMP0_9BACT</name>
<feature type="non-terminal residue" evidence="1">
    <location>
        <position position="217"/>
    </location>
</feature>